<sequence length="66" mass="7409">MTPYSTDSEIPLAPPHPHNKVVVSDVTQVFLPPPLQADVEYSYHHLSRLMSFAISISSLSPRHRIT</sequence>
<keyword evidence="2" id="KW-1185">Reference proteome</keyword>
<protein>
    <submittedName>
        <fullName evidence="1">Uncharacterized protein</fullName>
    </submittedName>
</protein>
<dbReference type="AlphaFoldDB" id="A0A392UNN9"/>
<evidence type="ECO:0000313" key="2">
    <source>
        <dbReference type="Proteomes" id="UP000265520"/>
    </source>
</evidence>
<evidence type="ECO:0000313" key="1">
    <source>
        <dbReference type="EMBL" id="MCI73375.1"/>
    </source>
</evidence>
<dbReference type="EMBL" id="LXQA010837106">
    <property type="protein sequence ID" value="MCI73375.1"/>
    <property type="molecule type" value="Genomic_DNA"/>
</dbReference>
<proteinExistence type="predicted"/>
<organism evidence="1 2">
    <name type="scientific">Trifolium medium</name>
    <dbReference type="NCBI Taxonomy" id="97028"/>
    <lineage>
        <taxon>Eukaryota</taxon>
        <taxon>Viridiplantae</taxon>
        <taxon>Streptophyta</taxon>
        <taxon>Embryophyta</taxon>
        <taxon>Tracheophyta</taxon>
        <taxon>Spermatophyta</taxon>
        <taxon>Magnoliopsida</taxon>
        <taxon>eudicotyledons</taxon>
        <taxon>Gunneridae</taxon>
        <taxon>Pentapetalae</taxon>
        <taxon>rosids</taxon>
        <taxon>fabids</taxon>
        <taxon>Fabales</taxon>
        <taxon>Fabaceae</taxon>
        <taxon>Papilionoideae</taxon>
        <taxon>50 kb inversion clade</taxon>
        <taxon>NPAAA clade</taxon>
        <taxon>Hologalegina</taxon>
        <taxon>IRL clade</taxon>
        <taxon>Trifolieae</taxon>
        <taxon>Trifolium</taxon>
    </lineage>
</organism>
<accession>A0A392UNN9</accession>
<reference evidence="1 2" key="1">
    <citation type="journal article" date="2018" name="Front. Plant Sci.">
        <title>Red Clover (Trifolium pratense) and Zigzag Clover (T. medium) - A Picture of Genomic Similarities and Differences.</title>
        <authorList>
            <person name="Dluhosova J."/>
            <person name="Istvanek J."/>
            <person name="Nedelnik J."/>
            <person name="Repkova J."/>
        </authorList>
    </citation>
    <scope>NUCLEOTIDE SEQUENCE [LARGE SCALE GENOMIC DNA]</scope>
    <source>
        <strain evidence="2">cv. 10/8</strain>
        <tissue evidence="1">Leaf</tissue>
    </source>
</reference>
<name>A0A392UNN9_9FABA</name>
<comment type="caution">
    <text evidence="1">The sequence shown here is derived from an EMBL/GenBank/DDBJ whole genome shotgun (WGS) entry which is preliminary data.</text>
</comment>
<feature type="non-terminal residue" evidence="1">
    <location>
        <position position="66"/>
    </location>
</feature>
<dbReference type="Proteomes" id="UP000265520">
    <property type="component" value="Unassembled WGS sequence"/>
</dbReference>